<reference evidence="1 2" key="1">
    <citation type="submission" date="2019-04" db="EMBL/GenBank/DDBJ databases">
        <title>High contiguity whole genome sequence and gene annotation resource for two Venturia nashicola isolates.</title>
        <authorList>
            <person name="Prokchorchik M."/>
            <person name="Won K."/>
            <person name="Lee Y."/>
            <person name="Choi E.D."/>
            <person name="Segonzac C."/>
            <person name="Sohn K.H."/>
        </authorList>
    </citation>
    <scope>NUCLEOTIDE SEQUENCE [LARGE SCALE GENOMIC DNA]</scope>
    <source>
        <strain evidence="1 2">PRI2</strain>
    </source>
</reference>
<dbReference type="Proteomes" id="UP000298493">
    <property type="component" value="Unassembled WGS sequence"/>
</dbReference>
<evidence type="ECO:0000313" key="1">
    <source>
        <dbReference type="EMBL" id="TID24869.1"/>
    </source>
</evidence>
<dbReference type="AlphaFoldDB" id="A0A4Z1PC07"/>
<dbReference type="EMBL" id="SNSC02000004">
    <property type="protein sequence ID" value="TID24869.1"/>
    <property type="molecule type" value="Genomic_DNA"/>
</dbReference>
<gene>
    <name evidence="1" type="ORF">E6O75_ATG04074</name>
</gene>
<keyword evidence="2" id="KW-1185">Reference proteome</keyword>
<sequence>MFCFPAIHSISVPNLVVLAVARSIHHTCDVLEHNRNFVDDGVVSDFEFTEPCQLFEAGHRNFFLSLGGAWDMGMEVTIGGFGFNMRA</sequence>
<name>A0A4Z1PC07_9PEZI</name>
<accession>A0A4Z1PC07</accession>
<comment type="caution">
    <text evidence="1">The sequence shown here is derived from an EMBL/GenBank/DDBJ whole genome shotgun (WGS) entry which is preliminary data.</text>
</comment>
<proteinExistence type="predicted"/>
<protein>
    <submittedName>
        <fullName evidence="1">Uncharacterized protein</fullName>
    </submittedName>
</protein>
<evidence type="ECO:0000313" key="2">
    <source>
        <dbReference type="Proteomes" id="UP000298493"/>
    </source>
</evidence>
<organism evidence="1 2">
    <name type="scientific">Venturia nashicola</name>
    <dbReference type="NCBI Taxonomy" id="86259"/>
    <lineage>
        <taxon>Eukaryota</taxon>
        <taxon>Fungi</taxon>
        <taxon>Dikarya</taxon>
        <taxon>Ascomycota</taxon>
        <taxon>Pezizomycotina</taxon>
        <taxon>Dothideomycetes</taxon>
        <taxon>Pleosporomycetidae</taxon>
        <taxon>Venturiales</taxon>
        <taxon>Venturiaceae</taxon>
        <taxon>Venturia</taxon>
    </lineage>
</organism>